<keyword evidence="2" id="KW-0472">Membrane</keyword>
<feature type="transmembrane region" description="Helical" evidence="2">
    <location>
        <begin position="234"/>
        <end position="253"/>
    </location>
</feature>
<dbReference type="Proteomes" id="UP000262882">
    <property type="component" value="Unassembled WGS sequence"/>
</dbReference>
<feature type="transmembrane region" description="Helical" evidence="2">
    <location>
        <begin position="182"/>
        <end position="203"/>
    </location>
</feature>
<evidence type="ECO:0000313" key="4">
    <source>
        <dbReference type="Proteomes" id="UP000262882"/>
    </source>
</evidence>
<evidence type="ECO:0000256" key="2">
    <source>
        <dbReference type="SAM" id="Phobius"/>
    </source>
</evidence>
<evidence type="ECO:0000256" key="1">
    <source>
        <dbReference type="SAM" id="MobiDB-lite"/>
    </source>
</evidence>
<proteinExistence type="predicted"/>
<name>A0A372G9P9_9ACTN</name>
<reference evidence="3 4" key="1">
    <citation type="submission" date="2018-08" db="EMBL/GenBank/DDBJ databases">
        <title>Actinomadura spongicola sp. nov., isolated from marine sponge Leucetta chagosensis.</title>
        <authorList>
            <person name="Li L."/>
            <person name="Lin H.W."/>
        </authorList>
    </citation>
    <scope>NUCLEOTIDE SEQUENCE [LARGE SCALE GENOMIC DNA]</scope>
    <source>
        <strain evidence="3 4">LHW52907</strain>
    </source>
</reference>
<keyword evidence="2" id="KW-1133">Transmembrane helix</keyword>
<evidence type="ECO:0008006" key="5">
    <source>
        <dbReference type="Google" id="ProtNLM"/>
    </source>
</evidence>
<protein>
    <recommendedName>
        <fullName evidence="5">Cation/H+ exchanger domain-containing protein</fullName>
    </recommendedName>
</protein>
<evidence type="ECO:0000313" key="3">
    <source>
        <dbReference type="EMBL" id="RFS82057.1"/>
    </source>
</evidence>
<feature type="transmembrane region" description="Helical" evidence="2">
    <location>
        <begin position="77"/>
        <end position="99"/>
    </location>
</feature>
<accession>A0A372G9P9</accession>
<feature type="transmembrane region" description="Helical" evidence="2">
    <location>
        <begin position="260"/>
        <end position="279"/>
    </location>
</feature>
<sequence length="439" mass="45222">MGAPKMFRSAVTRRLLIALAITAVGVAAGRIAGAGRVDDLVDGEAYFYAVTALLAIGLYSSTHGIERGQMRTDLRTVVLAVTVGVLAKAAVITLVMVVLFPGPEALVLGVAVAQIDPLSVAALQSSSRLSPRGKSLLLAWASFDDPVTTLLTIYAATLSVAVHDLGRTDALTELQGGGLSGFVAGAAFNAAFAAVVCGLWWLVLRRVRPGGAAAFTAGCVLLLVAAVVAVSQFWMLGVAIVGLFVRPSLAGAPEAFERRIGQLTQVALLLAILGTGFLLSMRVLFVAGLVLGVTAYAVHAVVSLPLTRGQTPDDRVQLAIAQQNGITAIVLSLLLAPVFPEVVATVTPAIVVINALHALCNTAYNRAGSWAAIRDRLRPSPSRSSRQEPALYINEAGAEIASPTQPAAGAFNCAPMPAQPQPGAPASAVSPPPAPDPDD</sequence>
<dbReference type="AlphaFoldDB" id="A0A372G9P9"/>
<organism evidence="3 4">
    <name type="scientific">Actinomadura spongiicola</name>
    <dbReference type="NCBI Taxonomy" id="2303421"/>
    <lineage>
        <taxon>Bacteria</taxon>
        <taxon>Bacillati</taxon>
        <taxon>Actinomycetota</taxon>
        <taxon>Actinomycetes</taxon>
        <taxon>Streptosporangiales</taxon>
        <taxon>Thermomonosporaceae</taxon>
        <taxon>Actinomadura</taxon>
    </lineage>
</organism>
<dbReference type="EMBL" id="QVNQ01000010">
    <property type="protein sequence ID" value="RFS82057.1"/>
    <property type="molecule type" value="Genomic_DNA"/>
</dbReference>
<comment type="caution">
    <text evidence="3">The sequence shown here is derived from an EMBL/GenBank/DDBJ whole genome shotgun (WGS) entry which is preliminary data.</text>
</comment>
<keyword evidence="4" id="KW-1185">Reference proteome</keyword>
<feature type="region of interest" description="Disordered" evidence="1">
    <location>
        <begin position="404"/>
        <end position="439"/>
    </location>
</feature>
<keyword evidence="2" id="KW-0812">Transmembrane</keyword>
<feature type="compositionally biased region" description="Pro residues" evidence="1">
    <location>
        <begin position="430"/>
        <end position="439"/>
    </location>
</feature>
<feature type="transmembrane region" description="Helical" evidence="2">
    <location>
        <begin position="285"/>
        <end position="306"/>
    </location>
</feature>
<gene>
    <name evidence="3" type="ORF">D0T12_27795</name>
</gene>
<feature type="transmembrane region" description="Helical" evidence="2">
    <location>
        <begin position="45"/>
        <end position="65"/>
    </location>
</feature>
<feature type="transmembrane region" description="Helical" evidence="2">
    <location>
        <begin position="342"/>
        <end position="364"/>
    </location>
</feature>